<evidence type="ECO:0000256" key="3">
    <source>
        <dbReference type="ARBA" id="ARBA00022692"/>
    </source>
</evidence>
<keyword evidence="4 7" id="KW-1133">Transmembrane helix</keyword>
<dbReference type="PATRIC" id="fig|1308866.3.peg.1811"/>
<dbReference type="Proteomes" id="UP000012283">
    <property type="component" value="Unassembled WGS sequence"/>
</dbReference>
<keyword evidence="3 6" id="KW-0812">Transmembrane</keyword>
<evidence type="ECO:0000256" key="7">
    <source>
        <dbReference type="SAM" id="Phobius"/>
    </source>
</evidence>
<evidence type="ECO:0000313" key="8">
    <source>
        <dbReference type="EMBL" id="ENH96813.1"/>
    </source>
</evidence>
<feature type="transmembrane region" description="Helical" evidence="7">
    <location>
        <begin position="6"/>
        <end position="27"/>
    </location>
</feature>
<sequence>MSSQHLVGVLLVSALMTLPVASSIQIAKGFKQTIIYAIIFGETFVILGLISGYYLEIPPDGTIVVLLILILLTITFVKNGWHRLKKT</sequence>
<evidence type="ECO:0000313" key="9">
    <source>
        <dbReference type="Proteomes" id="UP000012283"/>
    </source>
</evidence>
<evidence type="ECO:0000256" key="2">
    <source>
        <dbReference type="ARBA" id="ARBA00008034"/>
    </source>
</evidence>
<organism evidence="8 9">
    <name type="scientific">Gracilibacillus halophilus YIM-C55.5</name>
    <dbReference type="NCBI Taxonomy" id="1308866"/>
    <lineage>
        <taxon>Bacteria</taxon>
        <taxon>Bacillati</taxon>
        <taxon>Bacillota</taxon>
        <taxon>Bacilli</taxon>
        <taxon>Bacillales</taxon>
        <taxon>Bacillaceae</taxon>
        <taxon>Gracilibacillus</taxon>
    </lineage>
</organism>
<comment type="similarity">
    <text evidence="2 6">Belongs to the ABC-3 integral membrane protein family.</text>
</comment>
<feature type="transmembrane region" description="Helical" evidence="7">
    <location>
        <begin position="61"/>
        <end position="81"/>
    </location>
</feature>
<evidence type="ECO:0000256" key="6">
    <source>
        <dbReference type="RuleBase" id="RU003943"/>
    </source>
</evidence>
<dbReference type="AlphaFoldDB" id="N4W947"/>
<evidence type="ECO:0000256" key="4">
    <source>
        <dbReference type="ARBA" id="ARBA00022989"/>
    </source>
</evidence>
<dbReference type="GO" id="GO:0043190">
    <property type="term" value="C:ATP-binding cassette (ABC) transporter complex"/>
    <property type="evidence" value="ECO:0007669"/>
    <property type="project" value="InterPro"/>
</dbReference>
<dbReference type="InterPro" id="IPR037294">
    <property type="entry name" value="ABC_BtuC-like"/>
</dbReference>
<proteinExistence type="inferred from homology"/>
<protein>
    <submittedName>
        <fullName evidence="8">Zinc ABC transporter permease</fullName>
    </submittedName>
</protein>
<name>N4W947_9BACI</name>
<comment type="caution">
    <text evidence="8">The sequence shown here is derived from an EMBL/GenBank/DDBJ whole genome shotgun (WGS) entry which is preliminary data.</text>
</comment>
<dbReference type="PANTHER" id="PTHR30477:SF22">
    <property type="entry name" value="METAL ABC TRANSPORTER PERMEASE"/>
    <property type="match status" value="1"/>
</dbReference>
<feature type="transmembrane region" description="Helical" evidence="7">
    <location>
        <begin position="34"/>
        <end position="55"/>
    </location>
</feature>
<dbReference type="GO" id="GO:0055085">
    <property type="term" value="P:transmembrane transport"/>
    <property type="evidence" value="ECO:0007669"/>
    <property type="project" value="InterPro"/>
</dbReference>
<evidence type="ECO:0000256" key="1">
    <source>
        <dbReference type="ARBA" id="ARBA00004141"/>
    </source>
</evidence>
<dbReference type="Pfam" id="PF00950">
    <property type="entry name" value="ABC-3"/>
    <property type="match status" value="1"/>
</dbReference>
<dbReference type="InterPro" id="IPR001626">
    <property type="entry name" value="ABC_TroCD"/>
</dbReference>
<reference evidence="8 9" key="1">
    <citation type="submission" date="2013-03" db="EMBL/GenBank/DDBJ databases">
        <title>Draft genome sequence of Gracibacillus halophilus YIM-C55.5, a moderately halophilic and thermophilic organism from the Xiaochaidamu salt lake.</title>
        <authorList>
            <person name="Sugumar T."/>
            <person name="Polireddy D.R."/>
            <person name="Antony A."/>
            <person name="Madhava Y.R."/>
            <person name="Sivakumar N."/>
        </authorList>
    </citation>
    <scope>NUCLEOTIDE SEQUENCE [LARGE SCALE GENOMIC DNA]</scope>
    <source>
        <strain evidence="8 9">YIM-C55.5</strain>
    </source>
</reference>
<dbReference type="GO" id="GO:0010043">
    <property type="term" value="P:response to zinc ion"/>
    <property type="evidence" value="ECO:0007669"/>
    <property type="project" value="TreeGrafter"/>
</dbReference>
<gene>
    <name evidence="8" type="ORF">J416_08949</name>
</gene>
<accession>N4W947</accession>
<comment type="subcellular location">
    <subcellularLocation>
        <location evidence="6">Cell membrane</location>
        <topology evidence="6">Multi-pass membrane protein</topology>
    </subcellularLocation>
    <subcellularLocation>
        <location evidence="1">Membrane</location>
        <topology evidence="1">Multi-pass membrane protein</topology>
    </subcellularLocation>
</comment>
<dbReference type="STRING" id="1308866.J416_08949"/>
<dbReference type="RefSeq" id="WP_003468603.1">
    <property type="nucleotide sequence ID" value="NZ_APML01000030.1"/>
</dbReference>
<dbReference type="SUPFAM" id="SSF81345">
    <property type="entry name" value="ABC transporter involved in vitamin B12 uptake, BtuC"/>
    <property type="match status" value="1"/>
</dbReference>
<evidence type="ECO:0000256" key="5">
    <source>
        <dbReference type="ARBA" id="ARBA00023136"/>
    </source>
</evidence>
<dbReference type="PANTHER" id="PTHR30477">
    <property type="entry name" value="ABC-TRANSPORTER METAL-BINDING PROTEIN"/>
    <property type="match status" value="1"/>
</dbReference>
<dbReference type="EMBL" id="APML01000030">
    <property type="protein sequence ID" value="ENH96813.1"/>
    <property type="molecule type" value="Genomic_DNA"/>
</dbReference>
<dbReference type="eggNOG" id="COG1108">
    <property type="taxonomic scope" value="Bacteria"/>
</dbReference>
<keyword evidence="9" id="KW-1185">Reference proteome</keyword>
<keyword evidence="6" id="KW-0813">Transport</keyword>
<keyword evidence="5 7" id="KW-0472">Membrane</keyword>